<comment type="catalytic activity">
    <reaction evidence="1">
        <text>ATP + protein L-histidine = ADP + protein N-phospho-L-histidine.</text>
        <dbReference type="EC" id="2.7.13.3"/>
    </reaction>
</comment>
<evidence type="ECO:0000256" key="3">
    <source>
        <dbReference type="ARBA" id="ARBA00012438"/>
    </source>
</evidence>
<evidence type="ECO:0000259" key="9">
    <source>
        <dbReference type="PROSITE" id="PS50109"/>
    </source>
</evidence>
<keyword evidence="5" id="KW-0808">Transferase</keyword>
<dbReference type="InterPro" id="IPR036890">
    <property type="entry name" value="HATPase_C_sf"/>
</dbReference>
<protein>
    <recommendedName>
        <fullName evidence="3">histidine kinase</fullName>
        <ecNumber evidence="3">2.7.13.3</ecNumber>
    </recommendedName>
</protein>
<dbReference type="Gene3D" id="1.10.287.130">
    <property type="match status" value="1"/>
</dbReference>
<evidence type="ECO:0000256" key="2">
    <source>
        <dbReference type="ARBA" id="ARBA00004236"/>
    </source>
</evidence>
<dbReference type="InterPro" id="IPR003661">
    <property type="entry name" value="HisK_dim/P_dom"/>
</dbReference>
<evidence type="ECO:0000256" key="7">
    <source>
        <dbReference type="ARBA" id="ARBA00023012"/>
    </source>
</evidence>
<dbReference type="CDD" id="cd00082">
    <property type="entry name" value="HisKA"/>
    <property type="match status" value="1"/>
</dbReference>
<dbReference type="Pfam" id="PF00512">
    <property type="entry name" value="HisKA"/>
    <property type="match status" value="1"/>
</dbReference>
<dbReference type="CDD" id="cd00075">
    <property type="entry name" value="HATPase"/>
    <property type="match status" value="1"/>
</dbReference>
<dbReference type="SMART" id="SM00388">
    <property type="entry name" value="HisKA"/>
    <property type="match status" value="1"/>
</dbReference>
<sequence length="702" mass="74094">MAAAPSVAPTPVASSDPLDAVARAAAEAVHVPIGLVTLVDGEWIRFVGAHGLFPPLSASRRILVSESFCQDVVASGAPVVVRDASDDPRSRPAGTGVRVGAYVGVPLRAPDGAVVGVVCAVDARPRDWSSAEVGALSGVADAAGKLPLPLGAADTIAGTAADERPDPDAPPHNLFLQALLDSLDTAVFACDAAGCTMFANAALLRMLDLDEDLPPNAAAIARDHLRDADGQLLPDGRQPSARALAGEPVRDVELRLLRPGRPARTLVANAERITVAGAVLGAVVALHDVTEQRRAQRFQECALAVSRALVEADRIADAAGQVVDAVARSLHWPHAELWLVDPVTEVLRPAASWTDGEPDRSGLFSSQLGPGEGLVGTTWQRGEPVWVADIAAETRFDVEGAARRALRTALAVPVRSADAVVGVLALYADTLDEDRVALTAHLVGIAAHVGHYLERRRAEELALQLARTKDDFLALVGHELRTPLTSITTYAQLLTDSPEYWDTDGPQLLGVIRRNTESLTAIINDLLDLAGLESGHITIRPVDTDLAELAREGIAAVRAAADRRAVTIVTEVPDRMPLYGDPQRLRQMLDNVLSNAVKYSHDGGRVTVRLTEQDGVATLSVGDTGIGVPAAERDRLFQRFFRSSAAREHGVPGTGLGLVVTRAIVERHGGRITAQHDEPGTTMVIRLPTAPPDAGDPRSASS</sequence>
<dbReference type="RefSeq" id="WP_345729700.1">
    <property type="nucleotide sequence ID" value="NZ_BAAAYN010000025.1"/>
</dbReference>
<dbReference type="EMBL" id="BAAAYN010000025">
    <property type="protein sequence ID" value="GAA3389570.1"/>
    <property type="molecule type" value="Genomic_DNA"/>
</dbReference>
<dbReference type="PANTHER" id="PTHR43711">
    <property type="entry name" value="TWO-COMPONENT HISTIDINE KINASE"/>
    <property type="match status" value="1"/>
</dbReference>
<dbReference type="Gene3D" id="3.30.450.20">
    <property type="entry name" value="PAS domain"/>
    <property type="match status" value="1"/>
</dbReference>
<keyword evidence="6" id="KW-0418">Kinase</keyword>
<evidence type="ECO:0000256" key="6">
    <source>
        <dbReference type="ARBA" id="ARBA00022777"/>
    </source>
</evidence>
<evidence type="ECO:0000256" key="4">
    <source>
        <dbReference type="ARBA" id="ARBA00022553"/>
    </source>
</evidence>
<dbReference type="InterPro" id="IPR003594">
    <property type="entry name" value="HATPase_dom"/>
</dbReference>
<dbReference type="InterPro" id="IPR036097">
    <property type="entry name" value="HisK_dim/P_sf"/>
</dbReference>
<dbReference type="SUPFAM" id="SSF55781">
    <property type="entry name" value="GAF domain-like"/>
    <property type="match status" value="2"/>
</dbReference>
<proteinExistence type="predicted"/>
<keyword evidence="11" id="KW-1185">Reference proteome</keyword>
<dbReference type="SMART" id="SM00091">
    <property type="entry name" value="PAS"/>
    <property type="match status" value="1"/>
</dbReference>
<evidence type="ECO:0000313" key="11">
    <source>
        <dbReference type="Proteomes" id="UP001501676"/>
    </source>
</evidence>
<reference evidence="11" key="1">
    <citation type="journal article" date="2019" name="Int. J. Syst. Evol. Microbiol.">
        <title>The Global Catalogue of Microorganisms (GCM) 10K type strain sequencing project: providing services to taxonomists for standard genome sequencing and annotation.</title>
        <authorList>
            <consortium name="The Broad Institute Genomics Platform"/>
            <consortium name="The Broad Institute Genome Sequencing Center for Infectious Disease"/>
            <person name="Wu L."/>
            <person name="Ma J."/>
        </authorList>
    </citation>
    <scope>NUCLEOTIDE SEQUENCE [LARGE SCALE GENOMIC DNA]</scope>
    <source>
        <strain evidence="11">JCM 9458</strain>
    </source>
</reference>
<accession>A0ABP6SZT8</accession>
<organism evidence="10 11">
    <name type="scientific">Cryptosporangium minutisporangium</name>
    <dbReference type="NCBI Taxonomy" id="113569"/>
    <lineage>
        <taxon>Bacteria</taxon>
        <taxon>Bacillati</taxon>
        <taxon>Actinomycetota</taxon>
        <taxon>Actinomycetes</taxon>
        <taxon>Cryptosporangiales</taxon>
        <taxon>Cryptosporangiaceae</taxon>
        <taxon>Cryptosporangium</taxon>
    </lineage>
</organism>
<name>A0ABP6SZT8_9ACTN</name>
<dbReference type="SMART" id="SM00387">
    <property type="entry name" value="HATPase_c"/>
    <property type="match status" value="1"/>
</dbReference>
<dbReference type="PANTHER" id="PTHR43711:SF1">
    <property type="entry name" value="HISTIDINE KINASE 1"/>
    <property type="match status" value="1"/>
</dbReference>
<dbReference type="Pfam" id="PF13185">
    <property type="entry name" value="GAF_2"/>
    <property type="match status" value="1"/>
</dbReference>
<dbReference type="InterPro" id="IPR029016">
    <property type="entry name" value="GAF-like_dom_sf"/>
</dbReference>
<dbReference type="InterPro" id="IPR000014">
    <property type="entry name" value="PAS"/>
</dbReference>
<keyword evidence="4" id="KW-0597">Phosphoprotein</keyword>
<dbReference type="Gene3D" id="3.30.565.10">
    <property type="entry name" value="Histidine kinase-like ATPase, C-terminal domain"/>
    <property type="match status" value="1"/>
</dbReference>
<comment type="subcellular location">
    <subcellularLocation>
        <location evidence="2">Cell membrane</location>
    </subcellularLocation>
</comment>
<dbReference type="PROSITE" id="PS50109">
    <property type="entry name" value="HIS_KIN"/>
    <property type="match status" value="1"/>
</dbReference>
<dbReference type="Proteomes" id="UP001501676">
    <property type="component" value="Unassembled WGS sequence"/>
</dbReference>
<dbReference type="InterPro" id="IPR035965">
    <property type="entry name" value="PAS-like_dom_sf"/>
</dbReference>
<dbReference type="Pfam" id="PF01590">
    <property type="entry name" value="GAF"/>
    <property type="match status" value="1"/>
</dbReference>
<dbReference type="SUPFAM" id="SSF55874">
    <property type="entry name" value="ATPase domain of HSP90 chaperone/DNA topoisomerase II/histidine kinase"/>
    <property type="match status" value="1"/>
</dbReference>
<dbReference type="InterPro" id="IPR003018">
    <property type="entry name" value="GAF"/>
</dbReference>
<comment type="caution">
    <text evidence="10">The sequence shown here is derived from an EMBL/GenBank/DDBJ whole genome shotgun (WGS) entry which is preliminary data.</text>
</comment>
<feature type="domain" description="Histidine kinase" evidence="9">
    <location>
        <begin position="475"/>
        <end position="691"/>
    </location>
</feature>
<dbReference type="InterPro" id="IPR005467">
    <property type="entry name" value="His_kinase_dom"/>
</dbReference>
<dbReference type="InterPro" id="IPR050736">
    <property type="entry name" value="Sensor_HK_Regulatory"/>
</dbReference>
<dbReference type="Gene3D" id="3.30.450.40">
    <property type="match status" value="2"/>
</dbReference>
<evidence type="ECO:0000256" key="5">
    <source>
        <dbReference type="ARBA" id="ARBA00022679"/>
    </source>
</evidence>
<evidence type="ECO:0000256" key="8">
    <source>
        <dbReference type="SAM" id="MobiDB-lite"/>
    </source>
</evidence>
<evidence type="ECO:0000256" key="1">
    <source>
        <dbReference type="ARBA" id="ARBA00000085"/>
    </source>
</evidence>
<dbReference type="EC" id="2.7.13.3" evidence="3"/>
<feature type="region of interest" description="Disordered" evidence="8">
    <location>
        <begin position="679"/>
        <end position="702"/>
    </location>
</feature>
<dbReference type="SUPFAM" id="SSF55785">
    <property type="entry name" value="PYP-like sensor domain (PAS domain)"/>
    <property type="match status" value="1"/>
</dbReference>
<dbReference type="SUPFAM" id="SSF47384">
    <property type="entry name" value="Homodimeric domain of signal transducing histidine kinase"/>
    <property type="match status" value="1"/>
</dbReference>
<dbReference type="Pfam" id="PF02518">
    <property type="entry name" value="HATPase_c"/>
    <property type="match status" value="1"/>
</dbReference>
<keyword evidence="7" id="KW-0902">Two-component regulatory system</keyword>
<dbReference type="PRINTS" id="PR00344">
    <property type="entry name" value="BCTRLSENSOR"/>
</dbReference>
<dbReference type="InterPro" id="IPR004358">
    <property type="entry name" value="Sig_transdc_His_kin-like_C"/>
</dbReference>
<gene>
    <name evidence="10" type="ORF">GCM10020369_40170</name>
</gene>
<evidence type="ECO:0000313" key="10">
    <source>
        <dbReference type="EMBL" id="GAA3389570.1"/>
    </source>
</evidence>
<dbReference type="SMART" id="SM00065">
    <property type="entry name" value="GAF"/>
    <property type="match status" value="2"/>
</dbReference>